<dbReference type="InterPro" id="IPR003788">
    <property type="entry name" value="NDUFAF7"/>
</dbReference>
<dbReference type="Proteomes" id="UP000786183">
    <property type="component" value="Unassembled WGS sequence"/>
</dbReference>
<dbReference type="PANTHER" id="PTHR12049:SF7">
    <property type="entry name" value="PROTEIN ARGININE METHYLTRANSFERASE NDUFAF7, MITOCHONDRIAL"/>
    <property type="match status" value="1"/>
</dbReference>
<keyword evidence="4" id="KW-1185">Reference proteome</keyword>
<dbReference type="GO" id="GO:0032259">
    <property type="term" value="P:methylation"/>
    <property type="evidence" value="ECO:0007669"/>
    <property type="project" value="UniProtKB-KW"/>
</dbReference>
<dbReference type="Gene3D" id="3.40.50.12710">
    <property type="match status" value="1"/>
</dbReference>
<dbReference type="EMBL" id="JACGBB010000012">
    <property type="protein sequence ID" value="MBZ7987655.1"/>
    <property type="molecule type" value="Genomic_DNA"/>
</dbReference>
<reference evidence="3 4" key="1">
    <citation type="submission" date="2020-07" db="EMBL/GenBank/DDBJ databases">
        <title>Transfer of Campylobacter canadensis to the novel genus Avispirillum gen. nov., that also includes two novel species recovered from migratory waterfowl: Avispirillum anseris sp. nov. and Avispirillum brantae sp. nov.</title>
        <authorList>
            <person name="Miller W.G."/>
            <person name="Chapman M.H."/>
            <person name="Yee E."/>
            <person name="Inglis G.D."/>
        </authorList>
    </citation>
    <scope>NUCLEOTIDE SEQUENCE [LARGE SCALE GENOMIC DNA]</scope>
    <source>
        <strain evidence="3 4">L283</strain>
    </source>
</reference>
<keyword evidence="1 3" id="KW-0489">Methyltransferase</keyword>
<evidence type="ECO:0000256" key="1">
    <source>
        <dbReference type="ARBA" id="ARBA00022603"/>
    </source>
</evidence>
<organism evidence="3 4">
    <name type="scientific">Campylobacter canadensis</name>
    <dbReference type="NCBI Taxonomy" id="449520"/>
    <lineage>
        <taxon>Bacteria</taxon>
        <taxon>Pseudomonadati</taxon>
        <taxon>Campylobacterota</taxon>
        <taxon>Epsilonproteobacteria</taxon>
        <taxon>Campylobacterales</taxon>
        <taxon>Campylobacteraceae</taxon>
        <taxon>Campylobacter</taxon>
    </lineage>
</organism>
<evidence type="ECO:0000256" key="2">
    <source>
        <dbReference type="ARBA" id="ARBA00022679"/>
    </source>
</evidence>
<evidence type="ECO:0000313" key="4">
    <source>
        <dbReference type="Proteomes" id="UP000786183"/>
    </source>
</evidence>
<name>A0ABS7WSB7_9BACT</name>
<protein>
    <submittedName>
        <fullName evidence="3">SAM-dependent methyltransferase</fullName>
    </submittedName>
</protein>
<proteinExistence type="predicted"/>
<dbReference type="InterPro" id="IPR038375">
    <property type="entry name" value="NDUFAF7_sf"/>
</dbReference>
<dbReference type="Pfam" id="PF02636">
    <property type="entry name" value="Methyltransf_28"/>
    <property type="match status" value="1"/>
</dbReference>
<keyword evidence="2" id="KW-0808">Transferase</keyword>
<accession>A0ABS7WSB7</accession>
<dbReference type="SUPFAM" id="SSF53335">
    <property type="entry name" value="S-adenosyl-L-methionine-dependent methyltransferases"/>
    <property type="match status" value="1"/>
</dbReference>
<comment type="caution">
    <text evidence="3">The sequence shown here is derived from an EMBL/GenBank/DDBJ whole genome shotgun (WGS) entry which is preliminary data.</text>
</comment>
<dbReference type="PANTHER" id="PTHR12049">
    <property type="entry name" value="PROTEIN ARGININE METHYLTRANSFERASE NDUFAF7, MITOCHONDRIAL"/>
    <property type="match status" value="1"/>
</dbReference>
<dbReference type="GO" id="GO:0008168">
    <property type="term" value="F:methyltransferase activity"/>
    <property type="evidence" value="ECO:0007669"/>
    <property type="project" value="UniProtKB-KW"/>
</dbReference>
<gene>
    <name evidence="3" type="ORF">AVCANL283_06020</name>
</gene>
<evidence type="ECO:0000313" key="3">
    <source>
        <dbReference type="EMBL" id="MBZ7987655.1"/>
    </source>
</evidence>
<dbReference type="RefSeq" id="WP_172234015.1">
    <property type="nucleotide sequence ID" value="NZ_CP035946.1"/>
</dbReference>
<sequence>MIFSKYFDEWSKKYYSSFQKVGKQGDFYTCVSVGELFAFTLAKHFVNLVKNNEIKLPCDVIEIGANEGYLLKDFYTYLKENNEEVLKDINFYIIEPYEKLRQIQKKNCQFAFKHIYLHELKSKNAFFLANELFDSFACELVQNNNFAFISEHKITFKEHSLNHEVANEFLKSYKEFQGELCPNIYDFLYFIKQKCEKLYFLSFDYFKKHNDFTIRIFKKHNLYSFFEVDLKEFYANSDITFSINYYEFIFYLEKLGFAYNAKKQSMALIDFKISDFTSPKHLMQMKNLFFSFSDNFYCFEFKN</sequence>
<dbReference type="InterPro" id="IPR029063">
    <property type="entry name" value="SAM-dependent_MTases_sf"/>
</dbReference>